<gene>
    <name evidence="3" type="ORF">g.29044</name>
</gene>
<evidence type="ECO:0000256" key="1">
    <source>
        <dbReference type="SAM" id="MobiDB-lite"/>
    </source>
</evidence>
<feature type="compositionally biased region" description="Basic and acidic residues" evidence="1">
    <location>
        <begin position="250"/>
        <end position="259"/>
    </location>
</feature>
<evidence type="ECO:0000256" key="2">
    <source>
        <dbReference type="SAM" id="SignalP"/>
    </source>
</evidence>
<accession>A0A1B6MMM5</accession>
<keyword evidence="2" id="KW-0732">Signal</keyword>
<name>A0A1B6MMM5_9HEMI</name>
<reference evidence="3" key="1">
    <citation type="submission" date="2015-11" db="EMBL/GenBank/DDBJ databases">
        <title>De novo transcriptome assembly of four potential Pierce s Disease insect vectors from Arizona vineyards.</title>
        <authorList>
            <person name="Tassone E.E."/>
        </authorList>
    </citation>
    <scope>NUCLEOTIDE SEQUENCE</scope>
</reference>
<sequence>MFDSSFCWFLFIAMSAVLVSNLAFMAAENALDWNMEMNAESPSFLRDLPITQKPQLQDNLPWAENEEVTVDTLEDLSASEQAEGKAGRHLDDLMDDKIKYTGDSNAVWPKQPLKIDSHEVGRYFKVLSDITGSAEAQNKFAQALLILDALHIGLKDLEEVVTENSELHKVLEKQKDTLFNALSEVELGVSRSMEKLATSVLNKVQKLERKFENQWCSLEKTGYKEELKGLFYNCQDNDEKAFETNSKTAKRLDKTKGDFSGKNNRQSNQKNDRHFNDMKDGHFDEKNARYFKEKNNKNSNKKNDQYFNEKNDKYFKDKNEKHKQTILNSYQYEVDKDSAGKVYTRSIVEDQGNDDYYKLLYSGNYNDNKHKPKKVPSAEEEKIAFKHKNDDYYNKLLESGRYNDNKHLNIQKHEKMMPSADYKEKSAFKDKNNDSEGKFYKGKDIDPNNGKGKYFKEMNQNHEKTKKESIKNKDKPYETKNEKPTIDQSKIEVPQSKHDKDFADKAAIEIVTRYLKENCEKNLNKEKSSYENDYQSLINGIRGNVKIPPDMFSKLYNKFCKTRGNNFKQNIPTSDFNKFQHDVPEAKQDKFKVDKLVIEMITKYLKENCKKIQNSDKTDNVYDTLKDVINEKVKIPPEIFHKMYERYCKFNTDGFKWDKDMKNDQAKGDFAGQNKERHFKGAPSVIEDPKQYVKNVIEIRLMEDSKEKGQEERNDLLKEKVILPTDKPRQWTFAYKSPPPTNKTNLSGAWYIKSGESRSKTRWAHHRGDWWFDRAIHRRGSPHPPSWFAGRRKNWFFRRAWARQQCRENPADSWCHVAVDETVTIPKTSSNLR</sequence>
<feature type="region of interest" description="Disordered" evidence="1">
    <location>
        <begin position="244"/>
        <end position="281"/>
    </location>
</feature>
<feature type="compositionally biased region" description="Basic and acidic residues" evidence="1">
    <location>
        <begin position="414"/>
        <end position="446"/>
    </location>
</feature>
<dbReference type="EMBL" id="GEBQ01002781">
    <property type="protein sequence ID" value="JAT37196.1"/>
    <property type="molecule type" value="Transcribed_RNA"/>
</dbReference>
<feature type="compositionally biased region" description="Basic and acidic residues" evidence="1">
    <location>
        <begin position="454"/>
        <end position="485"/>
    </location>
</feature>
<organism evidence="3">
    <name type="scientific">Graphocephala atropunctata</name>
    <dbReference type="NCBI Taxonomy" id="36148"/>
    <lineage>
        <taxon>Eukaryota</taxon>
        <taxon>Metazoa</taxon>
        <taxon>Ecdysozoa</taxon>
        <taxon>Arthropoda</taxon>
        <taxon>Hexapoda</taxon>
        <taxon>Insecta</taxon>
        <taxon>Pterygota</taxon>
        <taxon>Neoptera</taxon>
        <taxon>Paraneoptera</taxon>
        <taxon>Hemiptera</taxon>
        <taxon>Auchenorrhyncha</taxon>
        <taxon>Membracoidea</taxon>
        <taxon>Cicadellidae</taxon>
        <taxon>Cicadellinae</taxon>
        <taxon>Cicadellini</taxon>
        <taxon>Graphocephala</taxon>
    </lineage>
</organism>
<feature type="compositionally biased region" description="Basic and acidic residues" evidence="1">
    <location>
        <begin position="270"/>
        <end position="281"/>
    </location>
</feature>
<proteinExistence type="predicted"/>
<dbReference type="AlphaFoldDB" id="A0A1B6MMM5"/>
<feature type="chain" id="PRO_5008588361" evidence="2">
    <location>
        <begin position="22"/>
        <end position="833"/>
    </location>
</feature>
<feature type="region of interest" description="Disordered" evidence="1">
    <location>
        <begin position="414"/>
        <end position="485"/>
    </location>
</feature>
<feature type="signal peptide" evidence="2">
    <location>
        <begin position="1"/>
        <end position="21"/>
    </location>
</feature>
<protein>
    <submittedName>
        <fullName evidence="3">Uncharacterized protein</fullName>
    </submittedName>
</protein>
<evidence type="ECO:0000313" key="3">
    <source>
        <dbReference type="EMBL" id="JAT37196.1"/>
    </source>
</evidence>